<reference evidence="2 3" key="1">
    <citation type="submission" date="2020-02" db="EMBL/GenBank/DDBJ databases">
        <authorList>
            <person name="Kim M.K."/>
        </authorList>
    </citation>
    <scope>NUCLEOTIDE SEQUENCE [LARGE SCALE GENOMIC DNA]</scope>
    <source>
        <strain evidence="2 3">17J57-3</strain>
    </source>
</reference>
<dbReference type="InterPro" id="IPR038740">
    <property type="entry name" value="BioF2-like_GNAT_dom"/>
</dbReference>
<gene>
    <name evidence="2" type="ORF">G3574_24125</name>
</gene>
<dbReference type="InterPro" id="IPR016181">
    <property type="entry name" value="Acyl_CoA_acyltransferase"/>
</dbReference>
<feature type="domain" description="BioF2-like acetyltransferase" evidence="1">
    <location>
        <begin position="169"/>
        <end position="301"/>
    </location>
</feature>
<dbReference type="InterPro" id="IPR050644">
    <property type="entry name" value="PG_Glycine_Bridge_Synth"/>
</dbReference>
<accession>A0A6B3SUB8</accession>
<dbReference type="AlphaFoldDB" id="A0A6B3SUB8"/>
<dbReference type="PANTHER" id="PTHR36174:SF1">
    <property type="entry name" value="LIPID II:GLYCINE GLYCYLTRANSFERASE"/>
    <property type="match status" value="1"/>
</dbReference>
<dbReference type="Pfam" id="PF13480">
    <property type="entry name" value="Acetyltransf_6"/>
    <property type="match status" value="1"/>
</dbReference>
<evidence type="ECO:0000313" key="2">
    <source>
        <dbReference type="EMBL" id="NEX64181.1"/>
    </source>
</evidence>
<dbReference type="SUPFAM" id="SSF55729">
    <property type="entry name" value="Acyl-CoA N-acyltransferases (Nat)"/>
    <property type="match status" value="2"/>
</dbReference>
<name>A0A6B3SUB8_9BURK</name>
<organism evidence="2 3">
    <name type="scientific">Noviherbaspirillum galbum</name>
    <dbReference type="NCBI Taxonomy" id="2709383"/>
    <lineage>
        <taxon>Bacteria</taxon>
        <taxon>Pseudomonadati</taxon>
        <taxon>Pseudomonadota</taxon>
        <taxon>Betaproteobacteria</taxon>
        <taxon>Burkholderiales</taxon>
        <taxon>Oxalobacteraceae</taxon>
        <taxon>Noviherbaspirillum</taxon>
    </lineage>
</organism>
<sequence>MTSISEAFQQNYPSVSGSAPIIRLLTPADRERWDAFVMGSTKATFFHRAGWQQVIEQAFGHRTWFYYAESGGEIVGVLPLAEVKSRLFGHSLSSLPFCVYGGVATASPAARRALEEAAQALAVKLNVDHLEYRNIAAQHPDWPSKNLYVTFRKEILAQEEENMLAIPKKQRAMVRKGIKAGLASQLEDDIDGFFAAYSHSVHRLGTPVFSRKYFRLLKEVFGKDCELMTVRHQGRVVTGLMSFYFRDEVLPYYGGGTDEARAVAGNDFMYWELMRRACERGLKTFDFGRSKAGTGAFDFKKNWGFAPTPLHYEYQLHRARAVPDHNPLNPKYKFFIETWRRLPLGLANAIGPYIVRSLG</sequence>
<evidence type="ECO:0000259" key="1">
    <source>
        <dbReference type="Pfam" id="PF13480"/>
    </source>
</evidence>
<protein>
    <submittedName>
        <fullName evidence="2">FemAB family PEP-CTERM system-associated protein</fullName>
    </submittedName>
</protein>
<comment type="caution">
    <text evidence="2">The sequence shown here is derived from an EMBL/GenBank/DDBJ whole genome shotgun (WGS) entry which is preliminary data.</text>
</comment>
<dbReference type="Proteomes" id="UP000482155">
    <property type="component" value="Unassembled WGS sequence"/>
</dbReference>
<dbReference type="InterPro" id="IPR017469">
    <property type="entry name" value="PEP-CTERM_FemAB-rel"/>
</dbReference>
<keyword evidence="3" id="KW-1185">Reference proteome</keyword>
<dbReference type="PANTHER" id="PTHR36174">
    <property type="entry name" value="LIPID II:GLYCINE GLYCYLTRANSFERASE"/>
    <property type="match status" value="1"/>
</dbReference>
<dbReference type="RefSeq" id="WP_163968089.1">
    <property type="nucleotide sequence ID" value="NZ_JAAIVB010000078.1"/>
</dbReference>
<dbReference type="EMBL" id="JAAIVB010000078">
    <property type="protein sequence ID" value="NEX64181.1"/>
    <property type="molecule type" value="Genomic_DNA"/>
</dbReference>
<dbReference type="NCBIfam" id="TIGR03019">
    <property type="entry name" value="pepcterm_femAB"/>
    <property type="match status" value="1"/>
</dbReference>
<dbReference type="Gene3D" id="3.40.630.30">
    <property type="match status" value="1"/>
</dbReference>
<proteinExistence type="predicted"/>
<evidence type="ECO:0000313" key="3">
    <source>
        <dbReference type="Proteomes" id="UP000482155"/>
    </source>
</evidence>